<feature type="transmembrane region" description="Helical" evidence="1">
    <location>
        <begin position="86"/>
        <end position="107"/>
    </location>
</feature>
<dbReference type="AlphaFoldDB" id="A0A0H2SE03"/>
<sequence length="326" mass="37690">MAQVQLWDVLQVHAYGYITVASTILWVYEYLITLDKEVRFIWSRPMSLGKISFYMIRYFPFATGSAILYITVAHTSETATSLDRCHIVFVTLSCFIFFEDLVAYGLLLIRVYAVWKSECNTRSIKVKIICGAVVTSYFLYTAGSAYIEAALIQGQERWCPDPLQRSAITTKVILAIRLDKTRKRQICIHVTTNDRIWIAYVLRIVLEMTVLCLLVAKAIINRRHAYFRNGLLDVMIKDVNIFILRDTSEFIRDCLPPLQGFLHCILTNRMQFHICAVNEERTQLYPPGRRQYVLADLRAVKTSGIGAKFSKSRFIWPLKQCRGQKE</sequence>
<feature type="domain" description="DUF6533" evidence="2">
    <location>
        <begin position="17"/>
        <end position="61"/>
    </location>
</feature>
<gene>
    <name evidence="3" type="ORF">SCHPADRAFT_927310</name>
</gene>
<keyword evidence="1" id="KW-0472">Membrane</keyword>
<feature type="transmembrane region" description="Helical" evidence="1">
    <location>
        <begin position="12"/>
        <end position="32"/>
    </location>
</feature>
<accession>A0A0H2SE03</accession>
<name>A0A0H2SE03_9AGAM</name>
<keyword evidence="4" id="KW-1185">Reference proteome</keyword>
<protein>
    <recommendedName>
        <fullName evidence="2">DUF6533 domain-containing protein</fullName>
    </recommendedName>
</protein>
<feature type="transmembrane region" description="Helical" evidence="1">
    <location>
        <begin position="53"/>
        <end position="74"/>
    </location>
</feature>
<reference evidence="3 4" key="1">
    <citation type="submission" date="2015-04" db="EMBL/GenBank/DDBJ databases">
        <title>Complete genome sequence of Schizopora paradoxa KUC8140, a cosmopolitan wood degrader in East Asia.</title>
        <authorList>
            <consortium name="DOE Joint Genome Institute"/>
            <person name="Min B."/>
            <person name="Park H."/>
            <person name="Jang Y."/>
            <person name="Kim J.-J."/>
            <person name="Kim K.H."/>
            <person name="Pangilinan J."/>
            <person name="Lipzen A."/>
            <person name="Riley R."/>
            <person name="Grigoriev I.V."/>
            <person name="Spatafora J.W."/>
            <person name="Choi I.-G."/>
        </authorList>
    </citation>
    <scope>NUCLEOTIDE SEQUENCE [LARGE SCALE GENOMIC DNA]</scope>
    <source>
        <strain evidence="3 4">KUC8140</strain>
    </source>
</reference>
<dbReference type="EMBL" id="KQ085932">
    <property type="protein sequence ID" value="KLO15276.1"/>
    <property type="molecule type" value="Genomic_DNA"/>
</dbReference>
<evidence type="ECO:0000259" key="2">
    <source>
        <dbReference type="Pfam" id="PF20151"/>
    </source>
</evidence>
<keyword evidence="1" id="KW-0812">Transmembrane</keyword>
<keyword evidence="1" id="KW-1133">Transmembrane helix</keyword>
<evidence type="ECO:0000313" key="4">
    <source>
        <dbReference type="Proteomes" id="UP000053477"/>
    </source>
</evidence>
<evidence type="ECO:0000313" key="3">
    <source>
        <dbReference type="EMBL" id="KLO15276.1"/>
    </source>
</evidence>
<dbReference type="OrthoDB" id="3350812at2759"/>
<dbReference type="InParanoid" id="A0A0H2SE03"/>
<dbReference type="Proteomes" id="UP000053477">
    <property type="component" value="Unassembled WGS sequence"/>
</dbReference>
<proteinExistence type="predicted"/>
<feature type="transmembrane region" description="Helical" evidence="1">
    <location>
        <begin position="197"/>
        <end position="220"/>
    </location>
</feature>
<evidence type="ECO:0000256" key="1">
    <source>
        <dbReference type="SAM" id="Phobius"/>
    </source>
</evidence>
<dbReference type="InterPro" id="IPR045340">
    <property type="entry name" value="DUF6533"/>
</dbReference>
<feature type="transmembrane region" description="Helical" evidence="1">
    <location>
        <begin position="128"/>
        <end position="147"/>
    </location>
</feature>
<organism evidence="3 4">
    <name type="scientific">Schizopora paradoxa</name>
    <dbReference type="NCBI Taxonomy" id="27342"/>
    <lineage>
        <taxon>Eukaryota</taxon>
        <taxon>Fungi</taxon>
        <taxon>Dikarya</taxon>
        <taxon>Basidiomycota</taxon>
        <taxon>Agaricomycotina</taxon>
        <taxon>Agaricomycetes</taxon>
        <taxon>Hymenochaetales</taxon>
        <taxon>Schizoporaceae</taxon>
        <taxon>Schizopora</taxon>
    </lineage>
</organism>
<dbReference type="Pfam" id="PF20151">
    <property type="entry name" value="DUF6533"/>
    <property type="match status" value="1"/>
</dbReference>